<keyword evidence="7" id="KW-0645">Protease</keyword>
<dbReference type="GO" id="GO:0006508">
    <property type="term" value="P:proteolysis"/>
    <property type="evidence" value="ECO:0007669"/>
    <property type="project" value="UniProtKB-KW"/>
</dbReference>
<dbReference type="PANTHER" id="PTHR11638:SF18">
    <property type="entry name" value="HEAT SHOCK PROTEIN 104"/>
    <property type="match status" value="1"/>
</dbReference>
<dbReference type="InterPro" id="IPR019489">
    <property type="entry name" value="Clp_ATPase_C"/>
</dbReference>
<evidence type="ECO:0000259" key="6">
    <source>
        <dbReference type="SMART" id="SM01086"/>
    </source>
</evidence>
<dbReference type="SUPFAM" id="SSF52540">
    <property type="entry name" value="P-loop containing nucleoside triphosphate hydrolases"/>
    <property type="match status" value="2"/>
</dbReference>
<gene>
    <name evidence="7" type="ORF">C1280_23370</name>
</gene>
<dbReference type="SMART" id="SM00382">
    <property type="entry name" value="AAA"/>
    <property type="match status" value="2"/>
</dbReference>
<keyword evidence="1" id="KW-0547">Nucleotide-binding</keyword>
<dbReference type="Pfam" id="PF07724">
    <property type="entry name" value="AAA_2"/>
    <property type="match status" value="1"/>
</dbReference>
<dbReference type="KEGG" id="gog:C1280_23370"/>
<dbReference type="Gene3D" id="1.10.8.60">
    <property type="match status" value="1"/>
</dbReference>
<dbReference type="InterPro" id="IPR050130">
    <property type="entry name" value="ClpA_ClpB"/>
</dbReference>
<dbReference type="InterPro" id="IPR003593">
    <property type="entry name" value="AAA+_ATPase"/>
</dbReference>
<protein>
    <submittedName>
        <fullName evidence="7">ATP-dependent Clp protease ATP-binding subunit</fullName>
    </submittedName>
</protein>
<feature type="domain" description="Clp ATPase C-terminal" evidence="6">
    <location>
        <begin position="699"/>
        <end position="790"/>
    </location>
</feature>
<dbReference type="GO" id="GO:0005524">
    <property type="term" value="F:ATP binding"/>
    <property type="evidence" value="ECO:0007669"/>
    <property type="project" value="UniProtKB-KW"/>
</dbReference>
<sequence length="791" mass="87459">MPTARYHALLCRDAAGGHSAIALDLGTTGFGKTANDARDDLKEYLRWLHRKDEHAEAPDFGEPELRWFTVNVRPEYKGKNRLYPTDAEVPVRVPCVVGTRKSGQFAADLPLLGLRFDYPNGTELEKLVERYVSQKLEGLTPEEVGAYLPPVEAELLELVVPVPKEPPGGPLTVPPPPTLAKVAEPVGDRAVRKGYARAWGREADLAALVRKLHHEKANVLLLGEAGVGKTTLMVDAVREAEKKALADTNRSRDADEPRPQKRKFWLTSAGRIVAGMRYLGQWEERVESLIAELGEINGVLCAERLLELVRTGGLGPTDSIAAFLVPYLARGELRMIAEVTPAELDACHRLMPGLPDLFQIVRVEPFDRATALSVIDRQLDASASGPGVEVERGTGERIVRLFRRFMPYAAFPGPASGFARQLVDEHVRDGKKPVTPTAVVDRFRRQTGLPELFLRDEITLQRDDVRSWFRARVIDQPEACEAATNVVMTVKAGLNDPNRPPAVMLFCGPTGVGKTHMAQALADYFFGHGGSNSERGIRNAELQQENQRSSGTASPHSESRIPHSARDRRLIRLDMSEYGGFDAVYRLLGPPRGEPGELVKRVRQQPFSVLLLDEIEKAAADVFDTLMGVFDEGRLTDQYGRVTNFRSTIIIMTSNLGAGQSRAVGFGADSGVRYQDAAMKFFRPEFFNRMDAVVTFRSLLPASVRAITRRELESIAAREGLVRSGAAVRWSERLVERLAEVGFDPRYGARPLQRAIEREVVAPLARWLLANPITDGKVIAADWCDGVCVFS</sequence>
<dbReference type="InterPro" id="IPR027417">
    <property type="entry name" value="P-loop_NTPase"/>
</dbReference>
<keyword evidence="2 7" id="KW-0067">ATP-binding</keyword>
<dbReference type="EMBL" id="CP025958">
    <property type="protein sequence ID" value="AWM39648.1"/>
    <property type="molecule type" value="Genomic_DNA"/>
</dbReference>
<proteinExistence type="predicted"/>
<feature type="compositionally biased region" description="Polar residues" evidence="4">
    <location>
        <begin position="542"/>
        <end position="556"/>
    </location>
</feature>
<dbReference type="Pfam" id="PF10431">
    <property type="entry name" value="ClpB_D2-small"/>
    <property type="match status" value="1"/>
</dbReference>
<keyword evidence="7" id="KW-0378">Hydrolase</keyword>
<dbReference type="Proteomes" id="UP000245802">
    <property type="component" value="Chromosome"/>
</dbReference>
<evidence type="ECO:0000256" key="1">
    <source>
        <dbReference type="ARBA" id="ARBA00022741"/>
    </source>
</evidence>
<evidence type="ECO:0000313" key="8">
    <source>
        <dbReference type="Proteomes" id="UP000245802"/>
    </source>
</evidence>
<keyword evidence="3" id="KW-0143">Chaperone</keyword>
<dbReference type="InterPro" id="IPR003959">
    <property type="entry name" value="ATPase_AAA_core"/>
</dbReference>
<evidence type="ECO:0000256" key="4">
    <source>
        <dbReference type="SAM" id="MobiDB-lite"/>
    </source>
</evidence>
<dbReference type="AlphaFoldDB" id="A0A2Z3H1P3"/>
<evidence type="ECO:0000259" key="5">
    <source>
        <dbReference type="SMART" id="SM00382"/>
    </source>
</evidence>
<dbReference type="Gene3D" id="3.40.50.300">
    <property type="entry name" value="P-loop containing nucleotide triphosphate hydrolases"/>
    <property type="match status" value="2"/>
</dbReference>
<feature type="domain" description="AAA+ ATPase" evidence="5">
    <location>
        <begin position="215"/>
        <end position="385"/>
    </location>
</feature>
<organism evidence="7 8">
    <name type="scientific">Gemmata obscuriglobus</name>
    <dbReference type="NCBI Taxonomy" id="114"/>
    <lineage>
        <taxon>Bacteria</taxon>
        <taxon>Pseudomonadati</taxon>
        <taxon>Planctomycetota</taxon>
        <taxon>Planctomycetia</taxon>
        <taxon>Gemmatales</taxon>
        <taxon>Gemmataceae</taxon>
        <taxon>Gemmata</taxon>
    </lineage>
</organism>
<feature type="compositionally biased region" description="Basic and acidic residues" evidence="4">
    <location>
        <begin position="557"/>
        <end position="566"/>
    </location>
</feature>
<evidence type="ECO:0000313" key="7">
    <source>
        <dbReference type="EMBL" id="AWM39648.1"/>
    </source>
</evidence>
<feature type="domain" description="AAA+ ATPase" evidence="5">
    <location>
        <begin position="500"/>
        <end position="691"/>
    </location>
</feature>
<keyword evidence="8" id="KW-1185">Reference proteome</keyword>
<accession>A0A2Z3H1P3</accession>
<dbReference type="CDD" id="cd19499">
    <property type="entry name" value="RecA-like_ClpB_Hsp104-like"/>
    <property type="match status" value="1"/>
</dbReference>
<dbReference type="GO" id="GO:0016887">
    <property type="term" value="F:ATP hydrolysis activity"/>
    <property type="evidence" value="ECO:0007669"/>
    <property type="project" value="InterPro"/>
</dbReference>
<dbReference type="GO" id="GO:0034605">
    <property type="term" value="P:cellular response to heat"/>
    <property type="evidence" value="ECO:0007669"/>
    <property type="project" value="TreeGrafter"/>
</dbReference>
<reference evidence="7 8" key="1">
    <citation type="submission" date="2018-01" db="EMBL/GenBank/DDBJ databases">
        <title>G. obscuriglobus.</title>
        <authorList>
            <person name="Franke J."/>
            <person name="Blomberg W."/>
            <person name="Selmecki A."/>
        </authorList>
    </citation>
    <scope>NUCLEOTIDE SEQUENCE [LARGE SCALE GENOMIC DNA]</scope>
    <source>
        <strain evidence="7 8">DSM 5831</strain>
    </source>
</reference>
<name>A0A2Z3H1P3_9BACT</name>
<dbReference type="PANTHER" id="PTHR11638">
    <property type="entry name" value="ATP-DEPENDENT CLP PROTEASE"/>
    <property type="match status" value="1"/>
</dbReference>
<dbReference type="GO" id="GO:0008233">
    <property type="term" value="F:peptidase activity"/>
    <property type="evidence" value="ECO:0007669"/>
    <property type="project" value="UniProtKB-KW"/>
</dbReference>
<dbReference type="OrthoDB" id="8857354at2"/>
<evidence type="ECO:0000256" key="3">
    <source>
        <dbReference type="ARBA" id="ARBA00023186"/>
    </source>
</evidence>
<dbReference type="GO" id="GO:0005737">
    <property type="term" value="C:cytoplasm"/>
    <property type="evidence" value="ECO:0007669"/>
    <property type="project" value="TreeGrafter"/>
</dbReference>
<feature type="region of interest" description="Disordered" evidence="4">
    <location>
        <begin position="542"/>
        <end position="566"/>
    </location>
</feature>
<dbReference type="RefSeq" id="WP_010047538.1">
    <property type="nucleotide sequence ID" value="NZ_CP025958.1"/>
</dbReference>
<evidence type="ECO:0000256" key="2">
    <source>
        <dbReference type="ARBA" id="ARBA00022840"/>
    </source>
</evidence>
<dbReference type="SMART" id="SM01086">
    <property type="entry name" value="ClpB_D2-small"/>
    <property type="match status" value="1"/>
</dbReference>